<proteinExistence type="predicted"/>
<protein>
    <submittedName>
        <fullName evidence="1">Minichromosome maintenance protein 5</fullName>
        <ecNumber evidence="1">3.6.4.12</ecNumber>
    </submittedName>
</protein>
<reference evidence="1" key="1">
    <citation type="submission" date="2022-06" db="EMBL/GenBank/DDBJ databases">
        <title>Phylogenomic reconstructions and comparative analyses of Kickxellomycotina fungi.</title>
        <authorList>
            <person name="Reynolds N.K."/>
            <person name="Stajich J.E."/>
            <person name="Barry K."/>
            <person name="Grigoriev I.V."/>
            <person name="Crous P."/>
            <person name="Smith M.E."/>
        </authorList>
    </citation>
    <scope>NUCLEOTIDE SEQUENCE</scope>
    <source>
        <strain evidence="1">RSA 2271</strain>
    </source>
</reference>
<dbReference type="EMBL" id="JAMZIH010006373">
    <property type="protein sequence ID" value="KAJ1673991.1"/>
    <property type="molecule type" value="Genomic_DNA"/>
</dbReference>
<organism evidence="1 2">
    <name type="scientific">Spiromyces aspiralis</name>
    <dbReference type="NCBI Taxonomy" id="68401"/>
    <lineage>
        <taxon>Eukaryota</taxon>
        <taxon>Fungi</taxon>
        <taxon>Fungi incertae sedis</taxon>
        <taxon>Zoopagomycota</taxon>
        <taxon>Kickxellomycotina</taxon>
        <taxon>Kickxellomycetes</taxon>
        <taxon>Kickxellales</taxon>
        <taxon>Kickxellaceae</taxon>
        <taxon>Spiromyces</taxon>
    </lineage>
</organism>
<evidence type="ECO:0000313" key="1">
    <source>
        <dbReference type="EMBL" id="KAJ1673991.1"/>
    </source>
</evidence>
<sequence length="91" mass="10397">MAANGWDSGQTFVRSVHSGENIVDNHLNLQQELFDFIQNFRDGNVFIYREQLKQNIALRSYSLNVNLRDLASFDDALSQSLLDKPAEILPL</sequence>
<gene>
    <name evidence="1" type="primary">MCM5_1</name>
    <name evidence="1" type="ORF">EV182_004182</name>
</gene>
<name>A0ACC1HF78_9FUNG</name>
<dbReference type="Proteomes" id="UP001145114">
    <property type="component" value="Unassembled WGS sequence"/>
</dbReference>
<feature type="non-terminal residue" evidence="1">
    <location>
        <position position="91"/>
    </location>
</feature>
<comment type="caution">
    <text evidence="1">The sequence shown here is derived from an EMBL/GenBank/DDBJ whole genome shotgun (WGS) entry which is preliminary data.</text>
</comment>
<dbReference type="EC" id="3.6.4.12" evidence="1"/>
<keyword evidence="1" id="KW-0378">Hydrolase</keyword>
<evidence type="ECO:0000313" key="2">
    <source>
        <dbReference type="Proteomes" id="UP001145114"/>
    </source>
</evidence>
<accession>A0ACC1HF78</accession>
<keyword evidence="2" id="KW-1185">Reference proteome</keyword>